<feature type="compositionally biased region" description="Basic and acidic residues" evidence="1">
    <location>
        <begin position="95"/>
        <end position="106"/>
    </location>
</feature>
<sequence>MAAYIRPHTMLNTYKMIQFVAVCVLLKITNASVRQPSSFGREGNGFDHGFEAMKNHQDFNDIANGARKNNGAWNFMDNSAETTDKHTNSWNEAAHSSEARHQDEGSKSSSGTSSYGRDVKTKTYGFFDYQYIKPQFHIEEYHVDEKHSNKHTSDTHSTHAQHSSKDNFHERGFDNYANSHSMKGSKKTGSDRTSNEHSFRGANYDSSYDDDEEGSFNHGYHVHGDDYGTEHPTYVSDHGHLPEYSKRSVFSGPYRHEASFY</sequence>
<reference evidence="5" key="1">
    <citation type="submission" date="2017-02" db="UniProtKB">
        <authorList>
            <consortium name="WormBaseParasite"/>
        </authorList>
    </citation>
    <scope>IDENTIFICATION</scope>
</reference>
<evidence type="ECO:0000256" key="1">
    <source>
        <dbReference type="SAM" id="MobiDB-lite"/>
    </source>
</evidence>
<evidence type="ECO:0000313" key="4">
    <source>
        <dbReference type="Proteomes" id="UP000268014"/>
    </source>
</evidence>
<dbReference type="WBParaSite" id="HPLM_0001398801-mRNA-1">
    <property type="protein sequence ID" value="HPLM_0001398801-mRNA-1"/>
    <property type="gene ID" value="HPLM_0001398801"/>
</dbReference>
<evidence type="ECO:0000256" key="2">
    <source>
        <dbReference type="SAM" id="SignalP"/>
    </source>
</evidence>
<feature type="chain" id="PRO_5043123962" evidence="2">
    <location>
        <begin position="32"/>
        <end position="261"/>
    </location>
</feature>
<reference evidence="3 4" key="2">
    <citation type="submission" date="2018-11" db="EMBL/GenBank/DDBJ databases">
        <authorList>
            <consortium name="Pathogen Informatics"/>
        </authorList>
    </citation>
    <scope>NUCLEOTIDE SEQUENCE [LARGE SCALE GENOMIC DNA]</scope>
    <source>
        <strain evidence="3 4">MHpl1</strain>
    </source>
</reference>
<feature type="compositionally biased region" description="Basic and acidic residues" evidence="1">
    <location>
        <begin position="147"/>
        <end position="173"/>
    </location>
</feature>
<gene>
    <name evidence="3" type="ORF">HPLM_LOCUS13980</name>
</gene>
<dbReference type="EMBL" id="UZAF01018405">
    <property type="protein sequence ID" value="VDO51376.1"/>
    <property type="molecule type" value="Genomic_DNA"/>
</dbReference>
<feature type="region of interest" description="Disordered" evidence="1">
    <location>
        <begin position="75"/>
        <end position="115"/>
    </location>
</feature>
<evidence type="ECO:0000313" key="3">
    <source>
        <dbReference type="EMBL" id="VDO51376.1"/>
    </source>
</evidence>
<evidence type="ECO:0000313" key="5">
    <source>
        <dbReference type="WBParaSite" id="HPLM_0001398801-mRNA-1"/>
    </source>
</evidence>
<dbReference type="Proteomes" id="UP000268014">
    <property type="component" value="Unassembled WGS sequence"/>
</dbReference>
<keyword evidence="4" id="KW-1185">Reference proteome</keyword>
<dbReference type="STRING" id="6290.A0A0N4WR86"/>
<feature type="region of interest" description="Disordered" evidence="1">
    <location>
        <begin position="147"/>
        <end position="247"/>
    </location>
</feature>
<dbReference type="AlphaFoldDB" id="A0A0N4WR86"/>
<keyword evidence="2" id="KW-0732">Signal</keyword>
<feature type="signal peptide" evidence="2">
    <location>
        <begin position="1"/>
        <end position="31"/>
    </location>
</feature>
<proteinExistence type="predicted"/>
<organism evidence="5">
    <name type="scientific">Haemonchus placei</name>
    <name type="common">Barber's pole worm</name>
    <dbReference type="NCBI Taxonomy" id="6290"/>
    <lineage>
        <taxon>Eukaryota</taxon>
        <taxon>Metazoa</taxon>
        <taxon>Ecdysozoa</taxon>
        <taxon>Nematoda</taxon>
        <taxon>Chromadorea</taxon>
        <taxon>Rhabditida</taxon>
        <taxon>Rhabditina</taxon>
        <taxon>Rhabditomorpha</taxon>
        <taxon>Strongyloidea</taxon>
        <taxon>Trichostrongylidae</taxon>
        <taxon>Haemonchus</taxon>
    </lineage>
</organism>
<dbReference type="OrthoDB" id="5805706at2759"/>
<accession>A0A0N4WR86</accession>
<dbReference type="OMA" id="VHHHVHQ"/>
<name>A0A0N4WR86_HAEPC</name>
<protein>
    <submittedName>
        <fullName evidence="5">Filaggrin-2-like</fullName>
    </submittedName>
</protein>
<feature type="compositionally biased region" description="Basic and acidic residues" evidence="1">
    <location>
        <begin position="188"/>
        <end position="199"/>
    </location>
</feature>
<feature type="compositionally biased region" description="Basic and acidic residues" evidence="1">
    <location>
        <begin position="237"/>
        <end position="246"/>
    </location>
</feature>